<keyword evidence="2" id="KW-1185">Reference proteome</keyword>
<protein>
    <recommendedName>
        <fullName evidence="3">Lipoprotein</fullName>
    </recommendedName>
</protein>
<organism evidence="1 2">
    <name type="scientific">Endozoicomonas gorgoniicola</name>
    <dbReference type="NCBI Taxonomy" id="1234144"/>
    <lineage>
        <taxon>Bacteria</taxon>
        <taxon>Pseudomonadati</taxon>
        <taxon>Pseudomonadota</taxon>
        <taxon>Gammaproteobacteria</taxon>
        <taxon>Oceanospirillales</taxon>
        <taxon>Endozoicomonadaceae</taxon>
        <taxon>Endozoicomonas</taxon>
    </lineage>
</organism>
<accession>A0ABT3MRW7</accession>
<comment type="caution">
    <text evidence="1">The sequence shown here is derived from an EMBL/GenBank/DDBJ whole genome shotgun (WGS) entry which is preliminary data.</text>
</comment>
<reference evidence="1 2" key="1">
    <citation type="submission" date="2022-10" db="EMBL/GenBank/DDBJ databases">
        <title>High-quality genome sequences of two octocoral-associated bacteria, Endozoicomonas euniceicola EF212 and Endozoicomonas gorgoniicola PS125.</title>
        <authorList>
            <person name="Chiou Y.-J."/>
            <person name="Chen Y.-H."/>
        </authorList>
    </citation>
    <scope>NUCLEOTIDE SEQUENCE [LARGE SCALE GENOMIC DNA]</scope>
    <source>
        <strain evidence="1 2">PS125</strain>
    </source>
</reference>
<dbReference type="EMBL" id="JAPFCC010000001">
    <property type="protein sequence ID" value="MCW7552127.1"/>
    <property type="molecule type" value="Genomic_DNA"/>
</dbReference>
<evidence type="ECO:0008006" key="3">
    <source>
        <dbReference type="Google" id="ProtNLM"/>
    </source>
</evidence>
<dbReference type="PROSITE" id="PS51257">
    <property type="entry name" value="PROKAR_LIPOPROTEIN"/>
    <property type="match status" value="1"/>
</dbReference>
<dbReference type="RefSeq" id="WP_262567105.1">
    <property type="nucleotide sequence ID" value="NZ_JAPFCC010000001.1"/>
</dbReference>
<sequence>MLKKLVPVLLSVFVLTGCSSFVKVDHFGGLKAFEKAYADPEVPILIGEFGTLSPNSAGGVNVQIQVLNTSPKTIKYITYWLTAYNRVGDSVPDKITKRSTKRVDYTGPLDPGATNAQKELYGRNTTTDYWENIWYNSSIRCATMDKVEITYMDNTEIQIRDTAPLLTREGKCRNFRYN</sequence>
<name>A0ABT3MRW7_9GAMM</name>
<evidence type="ECO:0000313" key="1">
    <source>
        <dbReference type="EMBL" id="MCW7552127.1"/>
    </source>
</evidence>
<evidence type="ECO:0000313" key="2">
    <source>
        <dbReference type="Proteomes" id="UP001209854"/>
    </source>
</evidence>
<proteinExistence type="predicted"/>
<dbReference type="Proteomes" id="UP001209854">
    <property type="component" value="Unassembled WGS sequence"/>
</dbReference>
<gene>
    <name evidence="1" type="ORF">NX722_05600</name>
</gene>